<keyword evidence="2 7" id="KW-0479">Metal-binding</keyword>
<keyword evidence="5 7" id="KW-0862">Zinc</keyword>
<dbReference type="NCBIfam" id="TIGR01224">
    <property type="entry name" value="hutI"/>
    <property type="match status" value="1"/>
</dbReference>
<feature type="binding site" evidence="7">
    <location>
        <position position="328"/>
    </location>
    <ligand>
        <name>N-formimidoyl-L-glutamate</name>
        <dbReference type="ChEBI" id="CHEBI:58928"/>
    </ligand>
</feature>
<evidence type="ECO:0000313" key="10">
    <source>
        <dbReference type="Proteomes" id="UP000182135"/>
    </source>
</evidence>
<dbReference type="FunFam" id="3.20.20.140:FF:000007">
    <property type="entry name" value="Imidazolonepropionase"/>
    <property type="match status" value="1"/>
</dbReference>
<evidence type="ECO:0000256" key="2">
    <source>
        <dbReference type="ARBA" id="ARBA00022723"/>
    </source>
</evidence>
<feature type="binding site" evidence="7">
    <location>
        <position position="84"/>
    </location>
    <ligand>
        <name>Zn(2+)</name>
        <dbReference type="ChEBI" id="CHEBI:29105"/>
    </ligand>
</feature>
<proteinExistence type="inferred from homology"/>
<dbReference type="InterPro" id="IPR006680">
    <property type="entry name" value="Amidohydro-rel"/>
</dbReference>
<dbReference type="GO" id="GO:0019557">
    <property type="term" value="P:L-histidine catabolic process to glutamate and formate"/>
    <property type="evidence" value="ECO:0007669"/>
    <property type="project" value="UniProtKB-UniPathway"/>
</dbReference>
<dbReference type="HAMAP" id="MF_00372">
    <property type="entry name" value="HutI"/>
    <property type="match status" value="1"/>
</dbReference>
<evidence type="ECO:0000256" key="1">
    <source>
        <dbReference type="ARBA" id="ARBA00012864"/>
    </source>
</evidence>
<dbReference type="AlphaFoldDB" id="A0A1I2PBE2"/>
<dbReference type="GO" id="GO:0019556">
    <property type="term" value="P:L-histidine catabolic process to glutamate and formamide"/>
    <property type="evidence" value="ECO:0007669"/>
    <property type="project" value="UniProtKB-UniRule"/>
</dbReference>
<feature type="binding site" evidence="7">
    <location>
        <position position="82"/>
    </location>
    <ligand>
        <name>Fe(3+)</name>
        <dbReference type="ChEBI" id="CHEBI:29034"/>
    </ligand>
</feature>
<dbReference type="GO" id="GO:0005737">
    <property type="term" value="C:cytoplasm"/>
    <property type="evidence" value="ECO:0007669"/>
    <property type="project" value="UniProtKB-SubCell"/>
</dbReference>
<dbReference type="PANTHER" id="PTHR42752">
    <property type="entry name" value="IMIDAZOLONEPROPIONASE"/>
    <property type="match status" value="1"/>
</dbReference>
<feature type="binding site" evidence="7">
    <location>
        <position position="330"/>
    </location>
    <ligand>
        <name>N-formimidoyl-L-glutamate</name>
        <dbReference type="ChEBI" id="CHEBI:58928"/>
    </ligand>
</feature>
<feature type="binding site" evidence="7">
    <location>
        <position position="252"/>
    </location>
    <ligand>
        <name>Fe(3+)</name>
        <dbReference type="ChEBI" id="CHEBI:29034"/>
    </ligand>
</feature>
<keyword evidence="3 7" id="KW-0378">Hydrolase</keyword>
<feature type="binding site" evidence="7">
    <location>
        <position position="326"/>
    </location>
    <ligand>
        <name>Zn(2+)</name>
        <dbReference type="ChEBI" id="CHEBI:29105"/>
    </ligand>
</feature>
<dbReference type="RefSeq" id="WP_074846307.1">
    <property type="nucleotide sequence ID" value="NZ_CP076620.1"/>
</dbReference>
<dbReference type="EMBL" id="FOOE01000027">
    <property type="protein sequence ID" value="SFG12419.1"/>
    <property type="molecule type" value="Genomic_DNA"/>
</dbReference>
<evidence type="ECO:0000256" key="6">
    <source>
        <dbReference type="ARBA" id="ARBA00023004"/>
    </source>
</evidence>
<evidence type="ECO:0000313" key="9">
    <source>
        <dbReference type="EMBL" id="SFG12419.1"/>
    </source>
</evidence>
<evidence type="ECO:0000256" key="3">
    <source>
        <dbReference type="ARBA" id="ARBA00022801"/>
    </source>
</evidence>
<feature type="binding site" evidence="7">
    <location>
        <position position="91"/>
    </location>
    <ligand>
        <name>4-imidazolone-5-propanoate</name>
        <dbReference type="ChEBI" id="CHEBI:77893"/>
    </ligand>
</feature>
<dbReference type="STRING" id="1529.SAMN04487885_12717"/>
<dbReference type="SUPFAM" id="SSF51556">
    <property type="entry name" value="Metallo-dependent hydrolases"/>
    <property type="match status" value="1"/>
</dbReference>
<dbReference type="Proteomes" id="UP000182135">
    <property type="component" value="Unassembled WGS sequence"/>
</dbReference>
<comment type="similarity">
    <text evidence="7">Belongs to the metallo-dependent hydrolases superfamily. HutI family.</text>
</comment>
<dbReference type="InterPro" id="IPR011059">
    <property type="entry name" value="Metal-dep_hydrolase_composite"/>
</dbReference>
<dbReference type="eggNOG" id="COG1228">
    <property type="taxonomic scope" value="Bacteria"/>
</dbReference>
<dbReference type="CDD" id="cd01296">
    <property type="entry name" value="Imidazolone-5PH"/>
    <property type="match status" value="1"/>
</dbReference>
<feature type="binding site" evidence="7">
    <location>
        <position position="255"/>
    </location>
    <ligand>
        <name>4-imidazolone-5-propanoate</name>
        <dbReference type="ChEBI" id="CHEBI:77893"/>
    </ligand>
</feature>
<dbReference type="GeneID" id="90545078"/>
<comment type="catalytic activity">
    <reaction evidence="7">
        <text>4-imidazolone-5-propanoate + H2O = N-formimidoyl-L-glutamate</text>
        <dbReference type="Rhea" id="RHEA:23660"/>
        <dbReference type="ChEBI" id="CHEBI:15377"/>
        <dbReference type="ChEBI" id="CHEBI:58928"/>
        <dbReference type="ChEBI" id="CHEBI:77893"/>
        <dbReference type="EC" id="3.5.2.7"/>
    </reaction>
</comment>
<feature type="binding site" evidence="7">
    <location>
        <position position="331"/>
    </location>
    <ligand>
        <name>4-imidazolone-5-propanoate</name>
        <dbReference type="ChEBI" id="CHEBI:77893"/>
    </ligand>
</feature>
<reference evidence="9 10" key="1">
    <citation type="submission" date="2016-10" db="EMBL/GenBank/DDBJ databases">
        <authorList>
            <person name="de Groot N.N."/>
        </authorList>
    </citation>
    <scope>NUCLEOTIDE SEQUENCE [LARGE SCALE GENOMIC DNA]</scope>
    <source>
        <strain evidence="9 10">NLAE-zl-G419</strain>
    </source>
</reference>
<keyword evidence="10" id="KW-1185">Reference proteome</keyword>
<comment type="subcellular location">
    <subcellularLocation>
        <location evidence="7">Cytoplasm</location>
    </subcellularLocation>
</comment>
<keyword evidence="7" id="KW-0963">Cytoplasm</keyword>
<feature type="binding site" evidence="7">
    <location>
        <position position="252"/>
    </location>
    <ligand>
        <name>Zn(2+)</name>
        <dbReference type="ChEBI" id="CHEBI:29105"/>
    </ligand>
</feature>
<evidence type="ECO:0000256" key="4">
    <source>
        <dbReference type="ARBA" id="ARBA00022808"/>
    </source>
</evidence>
<organism evidence="9 10">
    <name type="scientific">Clostridium cadaveris</name>
    <dbReference type="NCBI Taxonomy" id="1529"/>
    <lineage>
        <taxon>Bacteria</taxon>
        <taxon>Bacillati</taxon>
        <taxon>Bacillota</taxon>
        <taxon>Clostridia</taxon>
        <taxon>Eubacteriales</taxon>
        <taxon>Clostridiaceae</taxon>
        <taxon>Clostridium</taxon>
    </lineage>
</organism>
<dbReference type="InterPro" id="IPR032466">
    <property type="entry name" value="Metal_Hydrolase"/>
</dbReference>
<feature type="binding site" evidence="7">
    <location>
        <position position="154"/>
    </location>
    <ligand>
        <name>N-formimidoyl-L-glutamate</name>
        <dbReference type="ChEBI" id="CHEBI:58928"/>
    </ligand>
</feature>
<feature type="binding site" evidence="7">
    <location>
        <position position="82"/>
    </location>
    <ligand>
        <name>Zn(2+)</name>
        <dbReference type="ChEBI" id="CHEBI:29105"/>
    </ligand>
</feature>
<feature type="domain" description="Amidohydrolase-related" evidence="8">
    <location>
        <begin position="74"/>
        <end position="414"/>
    </location>
</feature>
<keyword evidence="4 7" id="KW-0369">Histidine metabolism</keyword>
<evidence type="ECO:0000256" key="5">
    <source>
        <dbReference type="ARBA" id="ARBA00022833"/>
    </source>
</evidence>
<comment type="cofactor">
    <cofactor evidence="7">
        <name>Zn(2+)</name>
        <dbReference type="ChEBI" id="CHEBI:29105"/>
    </cofactor>
    <cofactor evidence="7">
        <name>Fe(3+)</name>
        <dbReference type="ChEBI" id="CHEBI:29034"/>
    </cofactor>
    <text evidence="7">Binds 1 zinc or iron ion per subunit.</text>
</comment>
<dbReference type="Gene3D" id="2.30.40.10">
    <property type="entry name" value="Urease, subunit C, domain 1"/>
    <property type="match status" value="1"/>
</dbReference>
<accession>A0A1I2PBE2</accession>
<feature type="binding site" evidence="7">
    <location>
        <position position="326"/>
    </location>
    <ligand>
        <name>Fe(3+)</name>
        <dbReference type="ChEBI" id="CHEBI:29034"/>
    </ligand>
</feature>
<comment type="function">
    <text evidence="7">Catalyzes the hydrolytic cleavage of the carbon-nitrogen bond in imidazolone-5-propanoate to yield N-formimidoyl-L-glutamate. It is the third step in the universal histidine degradation pathway.</text>
</comment>
<sequence length="420" mass="46424">MVKGNMIIKNASEIVTSIGKTAKFGAEMQELKRIENGAVVVEEGVIKEVNNTSEILKKYDESKYEVIDAGGKSILPGFVDSHTHFIFGGYREEEFSWRLRGDSYMDIMNRGGGIVNTVRDTRNASKECLFELGKKRLDSMLEFGVTTVEGKSGYGLDYRTELKQLEVMKELDCEHAIDIVRTFLGAHAVPNEYKGSTDMYIEFLINEVLPVVAKKNLAEFCDVFCEEGVFSIEESRKLLLKAKEFGMKLKLHADEIVELGGSELASELKAVSADHLLHASDKGIEDMAKNRVVSTLLPTTAFCLKEPFARARYMIDNGCAVALATDFNPGSGFTNSIPLMFALASIYMNMTIEETIVAMTLNGAAAVGRADSIGTIEPGKKGDMIILDYNSYKFLPYHTGVNIVGKVIKNGVLVHQKQNF</sequence>
<dbReference type="OrthoDB" id="9776455at2"/>
<dbReference type="SUPFAM" id="SSF51338">
    <property type="entry name" value="Composite domain of metallo-dependent hydrolases"/>
    <property type="match status" value="1"/>
</dbReference>
<gene>
    <name evidence="7" type="primary">hutI</name>
    <name evidence="9" type="ORF">SAMN04487885_12717</name>
</gene>
<dbReference type="GO" id="GO:0008270">
    <property type="term" value="F:zinc ion binding"/>
    <property type="evidence" value="ECO:0007669"/>
    <property type="project" value="UniProtKB-UniRule"/>
</dbReference>
<dbReference type="UniPathway" id="UPA00379">
    <property type="reaction ID" value="UER00551"/>
</dbReference>
<feature type="binding site" evidence="7">
    <location>
        <position position="154"/>
    </location>
    <ligand>
        <name>4-imidazolone-5-propanoate</name>
        <dbReference type="ChEBI" id="CHEBI:77893"/>
    </ligand>
</feature>
<dbReference type="EC" id="3.5.2.7" evidence="1 7"/>
<comment type="pathway">
    <text evidence="7">Amino-acid degradation; L-histidine degradation into L-glutamate; N-formimidoyl-L-glutamate from L-histidine: step 3/3.</text>
</comment>
<dbReference type="InterPro" id="IPR005920">
    <property type="entry name" value="HutI"/>
</dbReference>
<evidence type="ECO:0000256" key="7">
    <source>
        <dbReference type="HAMAP-Rule" id="MF_00372"/>
    </source>
</evidence>
<dbReference type="GO" id="GO:0050480">
    <property type="term" value="F:imidazolonepropionase activity"/>
    <property type="evidence" value="ECO:0007669"/>
    <property type="project" value="UniProtKB-UniRule"/>
</dbReference>
<feature type="binding site" evidence="7">
    <location>
        <position position="187"/>
    </location>
    <ligand>
        <name>4-imidazolone-5-propanoate</name>
        <dbReference type="ChEBI" id="CHEBI:77893"/>
    </ligand>
</feature>
<dbReference type="Gene3D" id="3.20.20.140">
    <property type="entry name" value="Metal-dependent hydrolases"/>
    <property type="match status" value="1"/>
</dbReference>
<dbReference type="GO" id="GO:0005506">
    <property type="term" value="F:iron ion binding"/>
    <property type="evidence" value="ECO:0007669"/>
    <property type="project" value="UniProtKB-UniRule"/>
</dbReference>
<protein>
    <recommendedName>
        <fullName evidence="1 7">Imidazolonepropionase</fullName>
        <ecNumber evidence="1 7">3.5.2.7</ecNumber>
    </recommendedName>
    <alternativeName>
        <fullName evidence="7">Imidazolone-5-propionate hydrolase</fullName>
    </alternativeName>
</protein>
<feature type="binding site" evidence="7">
    <location>
        <position position="84"/>
    </location>
    <ligand>
        <name>Fe(3+)</name>
        <dbReference type="ChEBI" id="CHEBI:29034"/>
    </ligand>
</feature>
<keyword evidence="6 7" id="KW-0408">Iron</keyword>
<name>A0A1I2PBE2_9CLOT</name>
<dbReference type="PANTHER" id="PTHR42752:SF1">
    <property type="entry name" value="IMIDAZOLONEPROPIONASE-RELATED"/>
    <property type="match status" value="1"/>
</dbReference>
<dbReference type="Pfam" id="PF01979">
    <property type="entry name" value="Amidohydro_1"/>
    <property type="match status" value="1"/>
</dbReference>
<evidence type="ECO:0000259" key="8">
    <source>
        <dbReference type="Pfam" id="PF01979"/>
    </source>
</evidence>